<accession>A6HL09</accession>
<feature type="non-terminal residue" evidence="2">
    <location>
        <position position="101"/>
    </location>
</feature>
<evidence type="ECO:0000313" key="2">
    <source>
        <dbReference type="EMBL" id="EDM06714.1"/>
    </source>
</evidence>
<reference evidence="2 3" key="1">
    <citation type="submission" date="2005-07" db="EMBL/GenBank/DDBJ databases">
        <authorList>
            <person name="Mural R.J."/>
            <person name="Li P.W."/>
            <person name="Adams M.D."/>
            <person name="Amanatides P.G."/>
            <person name="Baden-Tillson H."/>
            <person name="Barnstead M."/>
            <person name="Chin S.H."/>
            <person name="Dew I."/>
            <person name="Evans C.A."/>
            <person name="Ferriera S."/>
            <person name="Flanigan M."/>
            <person name="Fosler C."/>
            <person name="Glodek A."/>
            <person name="Gu Z."/>
            <person name="Holt R.A."/>
            <person name="Jennings D."/>
            <person name="Kraft C.L."/>
            <person name="Lu F."/>
            <person name="Nguyen T."/>
            <person name="Nusskern D.R."/>
            <person name="Pfannkoch C.M."/>
            <person name="Sitter C."/>
            <person name="Sutton G.G."/>
            <person name="Venter J.C."/>
            <person name="Wang Z."/>
            <person name="Woodage T."/>
            <person name="Zheng X.H."/>
            <person name="Zhong F."/>
        </authorList>
    </citation>
    <scope>NUCLEOTIDE SEQUENCE [LARGE SCALE GENOMIC DNA]</scope>
    <source>
        <strain>BN</strain>
        <strain evidence="3">Sprague-Dawley</strain>
    </source>
</reference>
<dbReference type="Proteomes" id="UP000234681">
    <property type="component" value="Chromosome 10"/>
</dbReference>
<organism evidence="2 3">
    <name type="scientific">Rattus norvegicus</name>
    <name type="common">Rat</name>
    <dbReference type="NCBI Taxonomy" id="10116"/>
    <lineage>
        <taxon>Eukaryota</taxon>
        <taxon>Metazoa</taxon>
        <taxon>Chordata</taxon>
        <taxon>Craniata</taxon>
        <taxon>Vertebrata</taxon>
        <taxon>Euteleostomi</taxon>
        <taxon>Mammalia</taxon>
        <taxon>Eutheria</taxon>
        <taxon>Euarchontoglires</taxon>
        <taxon>Glires</taxon>
        <taxon>Rodentia</taxon>
        <taxon>Myomorpha</taxon>
        <taxon>Muroidea</taxon>
        <taxon>Muridae</taxon>
        <taxon>Murinae</taxon>
        <taxon>Rattus</taxon>
    </lineage>
</organism>
<evidence type="ECO:0000313" key="3">
    <source>
        <dbReference type="Proteomes" id="UP000234681"/>
    </source>
</evidence>
<dbReference type="AlphaFoldDB" id="A6HL09"/>
<name>A6HL09_RAT</name>
<gene>
    <name evidence="2" type="ORF">rCG_33941</name>
</gene>
<evidence type="ECO:0000256" key="1">
    <source>
        <dbReference type="SAM" id="MobiDB-lite"/>
    </source>
</evidence>
<feature type="compositionally biased region" description="Polar residues" evidence="1">
    <location>
        <begin position="57"/>
        <end position="67"/>
    </location>
</feature>
<feature type="compositionally biased region" description="Polar residues" evidence="1">
    <location>
        <begin position="41"/>
        <end position="50"/>
    </location>
</feature>
<protein>
    <submittedName>
        <fullName evidence="2">RCG33941</fullName>
    </submittedName>
</protein>
<feature type="region of interest" description="Disordered" evidence="1">
    <location>
        <begin position="1"/>
        <end position="67"/>
    </location>
</feature>
<dbReference type="EMBL" id="CH473948">
    <property type="protein sequence ID" value="EDM06714.1"/>
    <property type="molecule type" value="Genomic_DNA"/>
</dbReference>
<proteinExistence type="predicted"/>
<sequence length="101" mass="10524">MHSSGPRTASKHSSGCQEPEGSLAKQAAAVSPHACDMPHPLQSSQITPPVSQRLRAASTSESTPLTPHTLTAILIWHTSLDIVTTQTDSAPFSGDQPPATS</sequence>
<feature type="compositionally biased region" description="Polar residues" evidence="1">
    <location>
        <begin position="1"/>
        <end position="16"/>
    </location>
</feature>